<dbReference type="Proteomes" id="UP000675664">
    <property type="component" value="Unassembled WGS sequence"/>
</dbReference>
<reference evidence="7" key="2">
    <citation type="submission" date="2021-04" db="EMBL/GenBank/DDBJ databases">
        <authorList>
            <person name="Liu J."/>
        </authorList>
    </citation>
    <scope>NUCLEOTIDE SEQUENCE</scope>
    <source>
        <strain evidence="7">BAD-6</strain>
    </source>
</reference>
<dbReference type="GO" id="GO:0003700">
    <property type="term" value="F:DNA-binding transcription factor activity"/>
    <property type="evidence" value="ECO:0007669"/>
    <property type="project" value="InterPro"/>
</dbReference>
<feature type="domain" description="Sugar-binding" evidence="5">
    <location>
        <begin position="61"/>
        <end position="302"/>
    </location>
</feature>
<dbReference type="AlphaFoldDB" id="A0A8J8B3V8"/>
<evidence type="ECO:0000259" key="5">
    <source>
        <dbReference type="Pfam" id="PF04198"/>
    </source>
</evidence>
<accession>A0A8J8B3V8</accession>
<dbReference type="SUPFAM" id="SSF100950">
    <property type="entry name" value="NagB/RpiA/CoA transferase-like"/>
    <property type="match status" value="1"/>
</dbReference>
<dbReference type="InterPro" id="IPR051054">
    <property type="entry name" value="SorC_transcr_regulators"/>
</dbReference>
<evidence type="ECO:0000256" key="3">
    <source>
        <dbReference type="ARBA" id="ARBA00023125"/>
    </source>
</evidence>
<protein>
    <submittedName>
        <fullName evidence="7">Sugar-binding transcriptional regulator</fullName>
    </submittedName>
</protein>
<dbReference type="Gene3D" id="1.10.10.10">
    <property type="entry name" value="Winged helix-like DNA-binding domain superfamily/Winged helix DNA-binding domain"/>
    <property type="match status" value="1"/>
</dbReference>
<dbReference type="InterPro" id="IPR007630">
    <property type="entry name" value="RNA_pol_sigma70_r4"/>
</dbReference>
<dbReference type="InterPro" id="IPR013324">
    <property type="entry name" value="RNA_pol_sigma_r3/r4-like"/>
</dbReference>
<evidence type="ECO:0000313" key="8">
    <source>
        <dbReference type="Proteomes" id="UP000675664"/>
    </source>
</evidence>
<dbReference type="Pfam" id="PF04545">
    <property type="entry name" value="Sigma70_r4"/>
    <property type="match status" value="1"/>
</dbReference>
<dbReference type="EMBL" id="JAGSND010000008">
    <property type="protein sequence ID" value="MBR0598705.1"/>
    <property type="molecule type" value="Genomic_DNA"/>
</dbReference>
<reference evidence="7" key="1">
    <citation type="submission" date="2021-04" db="EMBL/GenBank/DDBJ databases">
        <title>Sinoanaerobacter chloroacetimidivorans sp. nov., an obligate anaerobic bacterium isolated from anaerobic sludge.</title>
        <authorList>
            <person name="Bao Y."/>
        </authorList>
    </citation>
    <scope>NUCLEOTIDE SEQUENCE</scope>
    <source>
        <strain evidence="7">BAD-6</strain>
    </source>
</reference>
<keyword evidence="8" id="KW-1185">Reference proteome</keyword>
<gene>
    <name evidence="7" type="ORF">KCX82_12515</name>
</gene>
<evidence type="ECO:0000313" key="7">
    <source>
        <dbReference type="EMBL" id="MBR0598705.1"/>
    </source>
</evidence>
<dbReference type="PANTHER" id="PTHR34294">
    <property type="entry name" value="TRANSCRIPTIONAL REGULATOR-RELATED"/>
    <property type="match status" value="1"/>
</dbReference>
<name>A0A8J8B3V8_9FIRM</name>
<comment type="caution">
    <text evidence="7">The sequence shown here is derived from an EMBL/GenBank/DDBJ whole genome shotgun (WGS) entry which is preliminary data.</text>
</comment>
<dbReference type="Pfam" id="PF04198">
    <property type="entry name" value="Sugar-bind"/>
    <property type="match status" value="1"/>
</dbReference>
<keyword evidence="4" id="KW-0804">Transcription</keyword>
<evidence type="ECO:0000256" key="1">
    <source>
        <dbReference type="ARBA" id="ARBA00010466"/>
    </source>
</evidence>
<dbReference type="InterPro" id="IPR007324">
    <property type="entry name" value="Sugar-bd_dom_put"/>
</dbReference>
<feature type="domain" description="RNA polymerase sigma-70 region 4" evidence="6">
    <location>
        <begin position="16"/>
        <end position="47"/>
    </location>
</feature>
<dbReference type="RefSeq" id="WP_227018838.1">
    <property type="nucleotide sequence ID" value="NZ_JAGSND010000008.1"/>
</dbReference>
<proteinExistence type="inferred from homology"/>
<keyword evidence="3" id="KW-0238">DNA-binding</keyword>
<dbReference type="GO" id="GO:0030246">
    <property type="term" value="F:carbohydrate binding"/>
    <property type="evidence" value="ECO:0007669"/>
    <property type="project" value="InterPro"/>
</dbReference>
<dbReference type="PANTHER" id="PTHR34294:SF1">
    <property type="entry name" value="TRANSCRIPTIONAL REGULATOR LSRR"/>
    <property type="match status" value="1"/>
</dbReference>
<dbReference type="InterPro" id="IPR036388">
    <property type="entry name" value="WH-like_DNA-bd_sf"/>
</dbReference>
<dbReference type="GO" id="GO:0003677">
    <property type="term" value="F:DNA binding"/>
    <property type="evidence" value="ECO:0007669"/>
    <property type="project" value="UniProtKB-KW"/>
</dbReference>
<evidence type="ECO:0000256" key="2">
    <source>
        <dbReference type="ARBA" id="ARBA00023015"/>
    </source>
</evidence>
<dbReference type="InterPro" id="IPR037171">
    <property type="entry name" value="NagB/RpiA_transferase-like"/>
</dbReference>
<evidence type="ECO:0000256" key="4">
    <source>
        <dbReference type="ARBA" id="ARBA00023163"/>
    </source>
</evidence>
<evidence type="ECO:0000259" key="6">
    <source>
        <dbReference type="Pfam" id="PF04545"/>
    </source>
</evidence>
<dbReference type="Gene3D" id="3.40.50.1360">
    <property type="match status" value="1"/>
</dbReference>
<sequence>MSMDYEHSLMIKAVWCYYIEDMTQQAIADRLGISRMRVIKLLEKGRAKKLIQFKIRADAYQQTEINNRLQERYSLKEVVLVPSISYNINETVARAAAMYLSDHITEGAFINVGFGDTTSRTLQNLELPEDSKISFVSLTGGVKHYTVNSLCGTSVAARYIVPAPLLASTSEMAAAIRQEPSVKDVLGLSNLASFTIVGIGAVSEQATVVKEGNLTANELLRLQAESAVGDVLGYFVNKDGEVLNLAIHDKLISTPPEVLSTFPNVIAVAGGIDKAQAIDAVLKTGCINILITDEETAKAVLEI</sequence>
<keyword evidence="2" id="KW-0805">Transcription regulation</keyword>
<dbReference type="GO" id="GO:0006352">
    <property type="term" value="P:DNA-templated transcription initiation"/>
    <property type="evidence" value="ECO:0007669"/>
    <property type="project" value="InterPro"/>
</dbReference>
<organism evidence="7 8">
    <name type="scientific">Sinanaerobacter chloroacetimidivorans</name>
    <dbReference type="NCBI Taxonomy" id="2818044"/>
    <lineage>
        <taxon>Bacteria</taxon>
        <taxon>Bacillati</taxon>
        <taxon>Bacillota</taxon>
        <taxon>Clostridia</taxon>
        <taxon>Peptostreptococcales</taxon>
        <taxon>Anaerovoracaceae</taxon>
        <taxon>Sinanaerobacter</taxon>
    </lineage>
</organism>
<comment type="similarity">
    <text evidence="1">Belongs to the SorC transcriptional regulatory family.</text>
</comment>
<dbReference type="SUPFAM" id="SSF88659">
    <property type="entry name" value="Sigma3 and sigma4 domains of RNA polymerase sigma factors"/>
    <property type="match status" value="1"/>
</dbReference>